<dbReference type="AlphaFoldDB" id="A0ABD6BX17"/>
<dbReference type="PANTHER" id="PTHR40730:SF5">
    <property type="entry name" value="HTH CRO_C1-TYPE DOMAIN-CONTAINING PROTEIN"/>
    <property type="match status" value="1"/>
</dbReference>
<dbReference type="SUPFAM" id="SSF53639">
    <property type="entry name" value="AraD/HMP-PK domain-like"/>
    <property type="match status" value="1"/>
</dbReference>
<dbReference type="CDD" id="cd00093">
    <property type="entry name" value="HTH_XRE"/>
    <property type="match status" value="1"/>
</dbReference>
<protein>
    <submittedName>
        <fullName evidence="2">Thiamine-phosphate synthase family protein</fullName>
    </submittedName>
</protein>
<evidence type="ECO:0000313" key="3">
    <source>
        <dbReference type="Proteomes" id="UP001597185"/>
    </source>
</evidence>
<dbReference type="RefSeq" id="WP_256417432.1">
    <property type="nucleotide sequence ID" value="NZ_JANHDL010000002.1"/>
</dbReference>
<evidence type="ECO:0000259" key="1">
    <source>
        <dbReference type="PROSITE" id="PS50943"/>
    </source>
</evidence>
<dbReference type="Gene3D" id="1.10.260.40">
    <property type="entry name" value="lambda repressor-like DNA-binding domains"/>
    <property type="match status" value="1"/>
</dbReference>
<name>A0ABD6BX17_9EURY</name>
<dbReference type="PANTHER" id="PTHR40730">
    <property type="entry name" value="TRANSCRIPTIONAL REGULATOR PROTEIN-LIKE PROTEIN"/>
    <property type="match status" value="1"/>
</dbReference>
<dbReference type="SUPFAM" id="SSF47413">
    <property type="entry name" value="lambda repressor-like DNA-binding domains"/>
    <property type="match status" value="1"/>
</dbReference>
<gene>
    <name evidence="2" type="ORF">ACFR9T_03235</name>
</gene>
<dbReference type="SMART" id="SM00530">
    <property type="entry name" value="HTH_XRE"/>
    <property type="match status" value="1"/>
</dbReference>
<comment type="caution">
    <text evidence="2">The sequence shown here is derived from an EMBL/GenBank/DDBJ whole genome shotgun (WGS) entry which is preliminary data.</text>
</comment>
<dbReference type="Gene3D" id="3.40.225.10">
    <property type="entry name" value="Class II aldolase/adducin N-terminal domain"/>
    <property type="match status" value="1"/>
</dbReference>
<dbReference type="InterPro" id="IPR036409">
    <property type="entry name" value="Aldolase_II/adducin_N_sf"/>
</dbReference>
<organism evidence="2 3">
    <name type="scientific">Halorubrum laminariae</name>
    <dbReference type="NCBI Taxonomy" id="1433523"/>
    <lineage>
        <taxon>Archaea</taxon>
        <taxon>Methanobacteriati</taxon>
        <taxon>Methanobacteriota</taxon>
        <taxon>Stenosarchaea group</taxon>
        <taxon>Halobacteria</taxon>
        <taxon>Halobacteriales</taxon>
        <taxon>Haloferacaceae</taxon>
        <taxon>Halorubrum</taxon>
    </lineage>
</organism>
<keyword evidence="3" id="KW-1185">Reference proteome</keyword>
<sequence length="308" mass="33256">MSLQLPSEIVVERFLPTVRVLLARALDERGFTQQEIADRLGVTQAAVSRYVSGDADIEDRIADDPHTARTVETVADGFESGTLDEYEALAELSALVDELEDRGPICAIHEAEMPALAGLGCDLCVRGDDDRLRAEREVLADVRKAARLFARTEGTARVVPNVGTNVGTALPDATDHADVAAIPGRIYEMDGRVEVPANPEFGASRHVAGTVLAAAAVDSTVRAAINVRTDEALLDAARDRGFDPLRVDAGYEDRDSRLRERFREDGVRPVVYHEGAFGIEPITYVLGETAVDAVRRLGDLLPAAASDR</sequence>
<dbReference type="InterPro" id="IPR019293">
    <property type="entry name" value="ThiN"/>
</dbReference>
<dbReference type="Pfam" id="PF01381">
    <property type="entry name" value="HTH_3"/>
    <property type="match status" value="1"/>
</dbReference>
<dbReference type="Pfam" id="PF10120">
    <property type="entry name" value="ThiN"/>
    <property type="match status" value="1"/>
</dbReference>
<feature type="domain" description="HTH cro/C1-type" evidence="1">
    <location>
        <begin position="22"/>
        <end position="53"/>
    </location>
</feature>
<dbReference type="PROSITE" id="PS50943">
    <property type="entry name" value="HTH_CROC1"/>
    <property type="match status" value="1"/>
</dbReference>
<reference evidence="2 3" key="1">
    <citation type="journal article" date="2019" name="Int. J. Syst. Evol. Microbiol.">
        <title>The Global Catalogue of Microorganisms (GCM) 10K type strain sequencing project: providing services to taxonomists for standard genome sequencing and annotation.</title>
        <authorList>
            <consortium name="The Broad Institute Genomics Platform"/>
            <consortium name="The Broad Institute Genome Sequencing Center for Infectious Disease"/>
            <person name="Wu L."/>
            <person name="Ma J."/>
        </authorList>
    </citation>
    <scope>NUCLEOTIDE SEQUENCE [LARGE SCALE GENOMIC DNA]</scope>
    <source>
        <strain evidence="2 3">CGMCC 1.12689</strain>
    </source>
</reference>
<dbReference type="InterPro" id="IPR010982">
    <property type="entry name" value="Lambda_DNA-bd_dom_sf"/>
</dbReference>
<evidence type="ECO:0000313" key="2">
    <source>
        <dbReference type="EMBL" id="MFD1569611.1"/>
    </source>
</evidence>
<proteinExistence type="predicted"/>
<accession>A0ABD6BX17</accession>
<dbReference type="InterPro" id="IPR001387">
    <property type="entry name" value="Cro/C1-type_HTH"/>
</dbReference>
<dbReference type="EMBL" id="JBHUDB010000001">
    <property type="protein sequence ID" value="MFD1569611.1"/>
    <property type="molecule type" value="Genomic_DNA"/>
</dbReference>
<dbReference type="Proteomes" id="UP001597185">
    <property type="component" value="Unassembled WGS sequence"/>
</dbReference>